<evidence type="ECO:0000313" key="1">
    <source>
        <dbReference type="EMBL" id="KAI0028775.1"/>
    </source>
</evidence>
<keyword evidence="2" id="KW-1185">Reference proteome</keyword>
<dbReference type="Proteomes" id="UP000814128">
    <property type="component" value="Unassembled WGS sequence"/>
</dbReference>
<sequence>LSRVPAGATDWDVPYPFRAGEGPAHYAAHWPRARIARLLSQLLALVQAATRSAPARSYLARVGAAGRKRAEADADARRTASPTTTDAELDNLMALFAGADAADAPLFADFPLPPASAPDLAPPIDWTLFGLPPLQNSTIPPLDPALIDPALLALSGPPAPSVPHSSATSTPSTALSPSASYASLGPLTPSDAPSTDEADKNKRARRPDVSRYPQGASHMPTRARAAVHARRVRFAVDVPPPEGTPVWEGHPYSFGAREGYPYSFGATVERSYAHTAPPPPQEARRAPLSALEILAAQSRAVERARAASTARFLERERGAGEKGGSGGVAVVEAEGEVVKGKGTVVKGKGTVRERESADTTARVHRPDKAALLARARARREVLACELERTRTELWEAVIEGGALGFVGKDVEGR</sequence>
<gene>
    <name evidence="1" type="ORF">K488DRAFT_89395</name>
</gene>
<accession>A0ACB8QB00</accession>
<feature type="non-terminal residue" evidence="1">
    <location>
        <position position="1"/>
    </location>
</feature>
<proteinExistence type="predicted"/>
<comment type="caution">
    <text evidence="1">The sequence shown here is derived from an EMBL/GenBank/DDBJ whole genome shotgun (WGS) entry which is preliminary data.</text>
</comment>
<reference evidence="1" key="1">
    <citation type="submission" date="2021-02" db="EMBL/GenBank/DDBJ databases">
        <authorList>
            <consortium name="DOE Joint Genome Institute"/>
            <person name="Ahrendt S."/>
            <person name="Looney B.P."/>
            <person name="Miyauchi S."/>
            <person name="Morin E."/>
            <person name="Drula E."/>
            <person name="Courty P.E."/>
            <person name="Chicoki N."/>
            <person name="Fauchery L."/>
            <person name="Kohler A."/>
            <person name="Kuo A."/>
            <person name="Labutti K."/>
            <person name="Pangilinan J."/>
            <person name="Lipzen A."/>
            <person name="Riley R."/>
            <person name="Andreopoulos W."/>
            <person name="He G."/>
            <person name="Johnson J."/>
            <person name="Barry K.W."/>
            <person name="Grigoriev I.V."/>
            <person name="Nagy L."/>
            <person name="Hibbett D."/>
            <person name="Henrissat B."/>
            <person name="Matheny P.B."/>
            <person name="Labbe J."/>
            <person name="Martin F."/>
        </authorList>
    </citation>
    <scope>NUCLEOTIDE SEQUENCE</scope>
    <source>
        <strain evidence="1">EC-137</strain>
    </source>
</reference>
<protein>
    <submittedName>
        <fullName evidence="1">Uncharacterized protein</fullName>
    </submittedName>
</protein>
<evidence type="ECO:0000313" key="2">
    <source>
        <dbReference type="Proteomes" id="UP000814128"/>
    </source>
</evidence>
<reference evidence="1" key="2">
    <citation type="journal article" date="2022" name="New Phytol.">
        <title>Evolutionary transition to the ectomycorrhizal habit in the genomes of a hyperdiverse lineage of mushroom-forming fungi.</title>
        <authorList>
            <person name="Looney B."/>
            <person name="Miyauchi S."/>
            <person name="Morin E."/>
            <person name="Drula E."/>
            <person name="Courty P.E."/>
            <person name="Kohler A."/>
            <person name="Kuo A."/>
            <person name="LaButti K."/>
            <person name="Pangilinan J."/>
            <person name="Lipzen A."/>
            <person name="Riley R."/>
            <person name="Andreopoulos W."/>
            <person name="He G."/>
            <person name="Johnson J."/>
            <person name="Nolan M."/>
            <person name="Tritt A."/>
            <person name="Barry K.W."/>
            <person name="Grigoriev I.V."/>
            <person name="Nagy L.G."/>
            <person name="Hibbett D."/>
            <person name="Henrissat B."/>
            <person name="Matheny P.B."/>
            <person name="Labbe J."/>
            <person name="Martin F.M."/>
        </authorList>
    </citation>
    <scope>NUCLEOTIDE SEQUENCE</scope>
    <source>
        <strain evidence="1">EC-137</strain>
    </source>
</reference>
<dbReference type="EMBL" id="MU273723">
    <property type="protein sequence ID" value="KAI0028775.1"/>
    <property type="molecule type" value="Genomic_DNA"/>
</dbReference>
<organism evidence="1 2">
    <name type="scientific">Vararia minispora EC-137</name>
    <dbReference type="NCBI Taxonomy" id="1314806"/>
    <lineage>
        <taxon>Eukaryota</taxon>
        <taxon>Fungi</taxon>
        <taxon>Dikarya</taxon>
        <taxon>Basidiomycota</taxon>
        <taxon>Agaricomycotina</taxon>
        <taxon>Agaricomycetes</taxon>
        <taxon>Russulales</taxon>
        <taxon>Lachnocladiaceae</taxon>
        <taxon>Vararia</taxon>
    </lineage>
</organism>
<name>A0ACB8QB00_9AGAM</name>